<evidence type="ECO:0000256" key="1">
    <source>
        <dbReference type="ARBA" id="ARBA00004651"/>
    </source>
</evidence>
<dbReference type="Pfam" id="PF13231">
    <property type="entry name" value="PMT_2"/>
    <property type="match status" value="1"/>
</dbReference>
<keyword evidence="11" id="KW-1185">Reference proteome</keyword>
<keyword evidence="3 10" id="KW-0328">Glycosyltransferase</keyword>
<sequence>MKGAGFWLVAIVSSLIIFFNLGGIALLDPDEPVYAETPKEMIQFQDFISPRIYGEYWYDKPPMYYWLAAGSFQVFGANEFAARFPSAVLAVVCVLGVYLAGKRLFHGQAGLAAALVLLTSIEYFYLAKAAVTDITLTLFLTFCLWAYMEQKYYWMYLFAGLATVTKGPIGFLFPGAIIFLYMLFTRSFGEMKRMKVFSGALLFAVAAVPWYWMMYSIHGKAFIDTFIGFNNITRFTSPEHPEGVLWYYFIPVLIVGFFPWSAVLLQSVWASFRDSKPKESSRLLFLNIWAWFIFLFFSISQTKLVSYILPVFPPLAMITGWYLSRLWQQRRPGRNIGWSVILTGLVTVLTAGLLFAVKTMPELSPGAMVSAGIFILMTLAVWFYNWRRDSEKAFWSQVAGITLFSLVLVTLLFPAVAPRFSTKTIAREFVTRYDGQSPVYIMKFLHPGFTFYSNIYGKELKAYPELEQKLASQHRAYFVMRQQEYKSLPENLRSTSSIIAEAADKVVIFKK</sequence>
<proteinExistence type="predicted"/>
<evidence type="ECO:0000256" key="8">
    <source>
        <dbReference type="SAM" id="Phobius"/>
    </source>
</evidence>
<feature type="transmembrane region" description="Helical" evidence="8">
    <location>
        <begin position="245"/>
        <end position="270"/>
    </location>
</feature>
<keyword evidence="7 8" id="KW-0472">Membrane</keyword>
<feature type="transmembrane region" description="Helical" evidence="8">
    <location>
        <begin position="80"/>
        <end position="99"/>
    </location>
</feature>
<dbReference type="InterPro" id="IPR038731">
    <property type="entry name" value="RgtA/B/C-like"/>
</dbReference>
<dbReference type="RefSeq" id="WP_122627797.1">
    <property type="nucleotide sequence ID" value="NZ_UPPP01000068.1"/>
</dbReference>
<feature type="transmembrane region" description="Helical" evidence="8">
    <location>
        <begin position="6"/>
        <end position="27"/>
    </location>
</feature>
<dbReference type="AlphaFoldDB" id="A0A498R7E8"/>
<comment type="subcellular location">
    <subcellularLocation>
        <location evidence="1">Cell membrane</location>
        <topology evidence="1">Multi-pass membrane protein</topology>
    </subcellularLocation>
</comment>
<dbReference type="GO" id="GO:0010041">
    <property type="term" value="P:response to iron(III) ion"/>
    <property type="evidence" value="ECO:0007669"/>
    <property type="project" value="TreeGrafter"/>
</dbReference>
<feature type="transmembrane region" description="Helical" evidence="8">
    <location>
        <begin position="130"/>
        <end position="148"/>
    </location>
</feature>
<evidence type="ECO:0000256" key="3">
    <source>
        <dbReference type="ARBA" id="ARBA00022676"/>
    </source>
</evidence>
<evidence type="ECO:0000313" key="11">
    <source>
        <dbReference type="Proteomes" id="UP000277811"/>
    </source>
</evidence>
<dbReference type="EMBL" id="UPPP01000068">
    <property type="protein sequence ID" value="VBB06850.1"/>
    <property type="molecule type" value="Genomic_DNA"/>
</dbReference>
<evidence type="ECO:0000256" key="2">
    <source>
        <dbReference type="ARBA" id="ARBA00022475"/>
    </source>
</evidence>
<feature type="transmembrane region" description="Helical" evidence="8">
    <location>
        <begin position="398"/>
        <end position="417"/>
    </location>
</feature>
<dbReference type="PANTHER" id="PTHR33908">
    <property type="entry name" value="MANNOSYLTRANSFERASE YKCB-RELATED"/>
    <property type="match status" value="1"/>
</dbReference>
<dbReference type="GO" id="GO:0016763">
    <property type="term" value="F:pentosyltransferase activity"/>
    <property type="evidence" value="ECO:0007669"/>
    <property type="project" value="TreeGrafter"/>
</dbReference>
<dbReference type="Proteomes" id="UP000277811">
    <property type="component" value="Unassembled WGS sequence"/>
</dbReference>
<evidence type="ECO:0000256" key="5">
    <source>
        <dbReference type="ARBA" id="ARBA00022692"/>
    </source>
</evidence>
<evidence type="ECO:0000256" key="7">
    <source>
        <dbReference type="ARBA" id="ARBA00023136"/>
    </source>
</evidence>
<dbReference type="GO" id="GO:0009103">
    <property type="term" value="P:lipopolysaccharide biosynthetic process"/>
    <property type="evidence" value="ECO:0007669"/>
    <property type="project" value="UniProtKB-ARBA"/>
</dbReference>
<dbReference type="InterPro" id="IPR050297">
    <property type="entry name" value="LipidA_mod_glycosyltrf_83"/>
</dbReference>
<evidence type="ECO:0000256" key="4">
    <source>
        <dbReference type="ARBA" id="ARBA00022679"/>
    </source>
</evidence>
<name>A0A498R7E8_9FIRM</name>
<feature type="transmembrane region" description="Helical" evidence="8">
    <location>
        <begin position="305"/>
        <end position="324"/>
    </location>
</feature>
<feature type="transmembrane region" description="Helical" evidence="8">
    <location>
        <begin position="363"/>
        <end position="386"/>
    </location>
</feature>
<keyword evidence="6 8" id="KW-1133">Transmembrane helix</keyword>
<dbReference type="PANTHER" id="PTHR33908:SF3">
    <property type="entry name" value="UNDECAPRENYL PHOSPHATE-ALPHA-4-AMINO-4-DEOXY-L-ARABINOSE ARABINOSYL TRANSFERASE"/>
    <property type="match status" value="1"/>
</dbReference>
<keyword evidence="2" id="KW-1003">Cell membrane</keyword>
<feature type="domain" description="Glycosyltransferase RgtA/B/C/D-like" evidence="9">
    <location>
        <begin position="59"/>
        <end position="212"/>
    </location>
</feature>
<dbReference type="GO" id="GO:0005886">
    <property type="term" value="C:plasma membrane"/>
    <property type="evidence" value="ECO:0007669"/>
    <property type="project" value="UniProtKB-SubCell"/>
</dbReference>
<protein>
    <submittedName>
        <fullName evidence="10">Dolichyl-phosphate-mannose-protein mannosyltransferase</fullName>
    </submittedName>
</protein>
<accession>A0A498R7E8</accession>
<keyword evidence="4 10" id="KW-0808">Transferase</keyword>
<gene>
    <name evidence="10" type="ORF">LUCI_2087</name>
</gene>
<reference evidence="10 11" key="1">
    <citation type="submission" date="2018-06" db="EMBL/GenBank/DDBJ databases">
        <authorList>
            <person name="Strepis N."/>
        </authorList>
    </citation>
    <scope>NUCLEOTIDE SEQUENCE [LARGE SCALE GENOMIC DNA]</scope>
    <source>
        <strain evidence="10">LUCI</strain>
    </source>
</reference>
<keyword evidence="5 8" id="KW-0812">Transmembrane</keyword>
<feature type="transmembrane region" description="Helical" evidence="8">
    <location>
        <begin position="196"/>
        <end position="213"/>
    </location>
</feature>
<dbReference type="OrthoDB" id="9775035at2"/>
<organism evidence="10 11">
    <name type="scientific">Lucifera butyrica</name>
    <dbReference type="NCBI Taxonomy" id="1351585"/>
    <lineage>
        <taxon>Bacteria</taxon>
        <taxon>Bacillati</taxon>
        <taxon>Bacillota</taxon>
        <taxon>Negativicutes</taxon>
        <taxon>Veillonellales</taxon>
        <taxon>Veillonellaceae</taxon>
        <taxon>Lucifera</taxon>
    </lineage>
</organism>
<feature type="transmembrane region" description="Helical" evidence="8">
    <location>
        <begin position="336"/>
        <end position="357"/>
    </location>
</feature>
<feature type="transmembrane region" description="Helical" evidence="8">
    <location>
        <begin position="154"/>
        <end position="184"/>
    </location>
</feature>
<evidence type="ECO:0000313" key="10">
    <source>
        <dbReference type="EMBL" id="VBB06850.1"/>
    </source>
</evidence>
<feature type="transmembrane region" description="Helical" evidence="8">
    <location>
        <begin position="282"/>
        <end position="299"/>
    </location>
</feature>
<evidence type="ECO:0000259" key="9">
    <source>
        <dbReference type="Pfam" id="PF13231"/>
    </source>
</evidence>
<evidence type="ECO:0000256" key="6">
    <source>
        <dbReference type="ARBA" id="ARBA00022989"/>
    </source>
</evidence>